<keyword evidence="3" id="KW-1185">Reference proteome</keyword>
<proteinExistence type="predicted"/>
<evidence type="ECO:0000256" key="1">
    <source>
        <dbReference type="SAM" id="Phobius"/>
    </source>
</evidence>
<keyword evidence="1" id="KW-0472">Membrane</keyword>
<keyword evidence="1" id="KW-1133">Transmembrane helix</keyword>
<name>A0ABX7M9U2_9RHOO</name>
<dbReference type="RefSeq" id="WP_206255900.1">
    <property type="nucleotide sequence ID" value="NZ_CP071060.1"/>
</dbReference>
<dbReference type="Proteomes" id="UP000663570">
    <property type="component" value="Chromosome"/>
</dbReference>
<gene>
    <name evidence="2" type="ORF">JY500_07860</name>
</gene>
<evidence type="ECO:0000313" key="3">
    <source>
        <dbReference type="Proteomes" id="UP000663570"/>
    </source>
</evidence>
<accession>A0ABX7M9U2</accession>
<feature type="transmembrane region" description="Helical" evidence="1">
    <location>
        <begin position="38"/>
        <end position="58"/>
    </location>
</feature>
<dbReference type="EMBL" id="CP071060">
    <property type="protein sequence ID" value="QSI78516.1"/>
    <property type="molecule type" value="Genomic_DNA"/>
</dbReference>
<organism evidence="2 3">
    <name type="scientific">Niveibacterium microcysteis</name>
    <dbReference type="NCBI Taxonomy" id="2811415"/>
    <lineage>
        <taxon>Bacteria</taxon>
        <taxon>Pseudomonadati</taxon>
        <taxon>Pseudomonadota</taxon>
        <taxon>Betaproteobacteria</taxon>
        <taxon>Rhodocyclales</taxon>
        <taxon>Rhodocyclaceae</taxon>
        <taxon>Niveibacterium</taxon>
    </lineage>
</organism>
<evidence type="ECO:0000313" key="2">
    <source>
        <dbReference type="EMBL" id="QSI78516.1"/>
    </source>
</evidence>
<reference evidence="2 3" key="1">
    <citation type="submission" date="2021-02" db="EMBL/GenBank/DDBJ databases">
        <title>Niveibacterium changnyeongensis HC41.</title>
        <authorList>
            <person name="Kang M."/>
        </authorList>
    </citation>
    <scope>NUCLEOTIDE SEQUENCE [LARGE SCALE GENOMIC DNA]</scope>
    <source>
        <strain evidence="2 3">HC41</strain>
    </source>
</reference>
<keyword evidence="1" id="KW-0812">Transmembrane</keyword>
<evidence type="ECO:0008006" key="4">
    <source>
        <dbReference type="Google" id="ProtNLM"/>
    </source>
</evidence>
<protein>
    <recommendedName>
        <fullName evidence="4">Transmembrane protein</fullName>
    </recommendedName>
</protein>
<feature type="transmembrane region" description="Helical" evidence="1">
    <location>
        <begin position="70"/>
        <end position="91"/>
    </location>
</feature>
<sequence length="95" mass="10183">MSKAFAAIYVVAVLALAACVVLIWRLRCESFGCMGIGVAWFAWVLAYFPVLLVGVLVRSRESLGAGLRKLMRAAVWAQVAMGAALAVVWVLKQAG</sequence>
<dbReference type="PROSITE" id="PS51257">
    <property type="entry name" value="PROKAR_LIPOPROTEIN"/>
    <property type="match status" value="1"/>
</dbReference>